<evidence type="ECO:0000313" key="15">
    <source>
        <dbReference type="EMBL" id="KAL1395260.1"/>
    </source>
</evidence>
<dbReference type="SMART" id="SM00980">
    <property type="entry name" value="THAP"/>
    <property type="match status" value="1"/>
</dbReference>
<dbReference type="PROSITE" id="PS50950">
    <property type="entry name" value="ZF_THAP"/>
    <property type="match status" value="1"/>
</dbReference>
<keyword evidence="16" id="KW-1185">Reference proteome</keyword>
<dbReference type="EMBL" id="JBEHCU010007229">
    <property type="protein sequence ID" value="KAL1395260.1"/>
    <property type="molecule type" value="Genomic_DNA"/>
</dbReference>
<evidence type="ECO:0000256" key="12">
    <source>
        <dbReference type="PROSITE-ProRule" id="PRU00309"/>
    </source>
</evidence>
<organism evidence="15 16">
    <name type="scientific">Culex pipiens pipiens</name>
    <name type="common">Northern house mosquito</name>
    <dbReference type="NCBI Taxonomy" id="38569"/>
    <lineage>
        <taxon>Eukaryota</taxon>
        <taxon>Metazoa</taxon>
        <taxon>Ecdysozoa</taxon>
        <taxon>Arthropoda</taxon>
        <taxon>Hexapoda</taxon>
        <taxon>Insecta</taxon>
        <taxon>Pterygota</taxon>
        <taxon>Neoptera</taxon>
        <taxon>Endopterygota</taxon>
        <taxon>Diptera</taxon>
        <taxon>Nematocera</taxon>
        <taxon>Culicoidea</taxon>
        <taxon>Culicidae</taxon>
        <taxon>Culicinae</taxon>
        <taxon>Culicini</taxon>
        <taxon>Culex</taxon>
        <taxon>Culex</taxon>
    </lineage>
</organism>
<keyword evidence="7" id="KW-0175">Coiled coil</keyword>
<evidence type="ECO:0000256" key="2">
    <source>
        <dbReference type="ARBA" id="ARBA00006177"/>
    </source>
</evidence>
<dbReference type="Pfam" id="PF21787">
    <property type="entry name" value="TNP-like_RNaseH_N"/>
    <property type="match status" value="1"/>
</dbReference>
<evidence type="ECO:0000256" key="1">
    <source>
        <dbReference type="ARBA" id="ARBA00004642"/>
    </source>
</evidence>
<dbReference type="GO" id="GO:0008270">
    <property type="term" value="F:zinc ion binding"/>
    <property type="evidence" value="ECO:0007669"/>
    <property type="project" value="UniProtKB-KW"/>
</dbReference>
<dbReference type="GO" id="GO:0005654">
    <property type="term" value="C:nucleoplasm"/>
    <property type="evidence" value="ECO:0007669"/>
    <property type="project" value="UniProtKB-SubCell"/>
</dbReference>
<dbReference type="Pfam" id="PF21788">
    <property type="entry name" value="TNP-like_GBD"/>
    <property type="match status" value="1"/>
</dbReference>
<comment type="similarity">
    <text evidence="2">Belongs to the THAP1 family.</text>
</comment>
<keyword evidence="5" id="KW-0862">Zinc</keyword>
<dbReference type="PANTHER" id="PTHR46600:SF1">
    <property type="entry name" value="THAP DOMAIN-CONTAINING PROTEIN 1"/>
    <property type="match status" value="1"/>
</dbReference>
<evidence type="ECO:0000256" key="5">
    <source>
        <dbReference type="ARBA" id="ARBA00022833"/>
    </source>
</evidence>
<evidence type="ECO:0000313" key="16">
    <source>
        <dbReference type="Proteomes" id="UP001562425"/>
    </source>
</evidence>
<dbReference type="InterPro" id="IPR048366">
    <property type="entry name" value="TNP-like_GBD"/>
</dbReference>
<dbReference type="PANTHER" id="PTHR46600">
    <property type="entry name" value="THAP DOMAIN-CONTAINING"/>
    <property type="match status" value="1"/>
</dbReference>
<keyword evidence="6" id="KW-0805">Transcription regulation</keyword>
<dbReference type="Pfam" id="PF05485">
    <property type="entry name" value="THAP"/>
    <property type="match status" value="1"/>
</dbReference>
<comment type="subcellular location">
    <subcellularLocation>
        <location evidence="1">Nucleus</location>
        <location evidence="1">Nucleoplasm</location>
    </subcellularLocation>
</comment>
<comment type="caution">
    <text evidence="15">The sequence shown here is derived from an EMBL/GenBank/DDBJ whole genome shotgun (WGS) entry which is preliminary data.</text>
</comment>
<dbReference type="GO" id="GO:0003677">
    <property type="term" value="F:DNA binding"/>
    <property type="evidence" value="ECO:0007669"/>
    <property type="project" value="UniProtKB-UniRule"/>
</dbReference>
<keyword evidence="4 12" id="KW-0863">Zinc-finger</keyword>
<dbReference type="Proteomes" id="UP001562425">
    <property type="component" value="Unassembled WGS sequence"/>
</dbReference>
<evidence type="ECO:0000256" key="8">
    <source>
        <dbReference type="ARBA" id="ARBA00023125"/>
    </source>
</evidence>
<evidence type="ECO:0000256" key="6">
    <source>
        <dbReference type="ARBA" id="ARBA00023015"/>
    </source>
</evidence>
<keyword evidence="11" id="KW-0131">Cell cycle</keyword>
<feature type="region of interest" description="Disordered" evidence="13">
    <location>
        <begin position="96"/>
        <end position="164"/>
    </location>
</feature>
<keyword evidence="9" id="KW-0804">Transcription</keyword>
<feature type="compositionally biased region" description="Basic and acidic residues" evidence="13">
    <location>
        <begin position="118"/>
        <end position="132"/>
    </location>
</feature>
<proteinExistence type="inferred from homology"/>
<evidence type="ECO:0000256" key="11">
    <source>
        <dbReference type="ARBA" id="ARBA00023306"/>
    </source>
</evidence>
<dbReference type="InterPro" id="IPR026516">
    <property type="entry name" value="THAP1/10"/>
</dbReference>
<evidence type="ECO:0000256" key="3">
    <source>
        <dbReference type="ARBA" id="ARBA00022723"/>
    </source>
</evidence>
<keyword evidence="8 12" id="KW-0238">DNA-binding</keyword>
<dbReference type="SUPFAM" id="SSF57716">
    <property type="entry name" value="Glucocorticoid receptor-like (DNA-binding domain)"/>
    <property type="match status" value="1"/>
</dbReference>
<feature type="domain" description="THAP-type" evidence="14">
    <location>
        <begin position="1"/>
        <end position="89"/>
    </location>
</feature>
<evidence type="ECO:0000256" key="7">
    <source>
        <dbReference type="ARBA" id="ARBA00023054"/>
    </source>
</evidence>
<keyword evidence="3" id="KW-0479">Metal-binding</keyword>
<name>A0ABD1D6J3_CULPP</name>
<dbReference type="SMART" id="SM00692">
    <property type="entry name" value="DM3"/>
    <property type="match status" value="1"/>
</dbReference>
<reference evidence="15 16" key="1">
    <citation type="submission" date="2024-05" db="EMBL/GenBank/DDBJ databases">
        <title>Culex pipiens pipiens assembly and annotation.</title>
        <authorList>
            <person name="Alout H."/>
            <person name="Durand T."/>
        </authorList>
    </citation>
    <scope>NUCLEOTIDE SEQUENCE [LARGE SCALE GENOMIC DNA]</scope>
    <source>
        <strain evidence="15">HA-2024</strain>
        <tissue evidence="15">Whole body</tissue>
    </source>
</reference>
<gene>
    <name evidence="15" type="ORF">pipiens_011383</name>
</gene>
<evidence type="ECO:0000256" key="10">
    <source>
        <dbReference type="ARBA" id="ARBA00023242"/>
    </source>
</evidence>
<evidence type="ECO:0000259" key="14">
    <source>
        <dbReference type="PROSITE" id="PS50950"/>
    </source>
</evidence>
<dbReference type="InterPro" id="IPR006612">
    <property type="entry name" value="THAP_Znf"/>
</dbReference>
<protein>
    <recommendedName>
        <fullName evidence="14">THAP-type domain-containing protein</fullName>
    </recommendedName>
</protein>
<sequence length="850" mass="95476">MGRRCEFAGCRNVSGLFPERRTYHGFPKDAALCRRWVASCGNPEVDAVFQKFGQTGLKQRKVCSDHFSENELTSGLARRLVPGAVPRSRIQVASGQVLSNDDCSSGESRGIPTSVNWAEHETVDPRELDVPDKPSFPPQIRLHQSDRSSGVRDDQGSSGVRDEQDLLTETDQMVSWTYLPHNINESIGMPDEIIELELLESSDDAPTHHLVQVLEDGEPINTLEVTTNESIGLPDEIIELELLDSSDDAPTHHLVQVLEDGEPINTLEVSWIDQDLLHSTKEPIVLPDENIELELLESSDDASTHHLVQCLEDGRPSDGPSYITEVSRIDHDLLLSTNESIGQPEEIIELELLESSDDAPIHHLVQVLEDGVPSNTLEVSWTDHDLLHSTNKPFELPDENIEVELLDSSGALTHDSDQRLEDSEPCSIINGPSGRQNEAMINSLRTDLRQTKRKLFVCNQTSSRRLVANKKLRKDNADLKKQLKMAKSIKSQNEKLGLKARENPIIHDTLRNAAKKPRGRRYHAETMKFAAGTYITGARTYRYIQSTTRLTLPHKNSIYNYNKHIRIGPGINKHLLMKAKQKVKRFKQEKDRLVVISCDGMSIRQDLSYSAKADEFHGFECDGSYRKCEKNNPTKLASEAVAVMVNGLYKPFKQPIGYMLVHNSPGSDHQWEFITACVREVRKIGLIPLVLTMDQCSTNVKMCRENGMTIESPFVQIDDAQLAVIFDTPHLTKNARNAIFKHNAVFDNKIASYDHLKQLYQKDTQAELRLVPKLVQKAIELPPFVAMSVPMAVRVLSSSTASGIGHYVNTGELPQEALQTADFVMLHDQTFDIFNSKEKFSESIGKVDHF</sequence>
<dbReference type="InterPro" id="IPR048365">
    <property type="entry name" value="TNP-like_RNaseH_N"/>
</dbReference>
<evidence type="ECO:0000256" key="4">
    <source>
        <dbReference type="ARBA" id="ARBA00022771"/>
    </source>
</evidence>
<evidence type="ECO:0000256" key="13">
    <source>
        <dbReference type="SAM" id="MobiDB-lite"/>
    </source>
</evidence>
<keyword evidence="10" id="KW-0539">Nucleus</keyword>
<evidence type="ECO:0000256" key="9">
    <source>
        <dbReference type="ARBA" id="ARBA00023163"/>
    </source>
</evidence>
<accession>A0ABD1D6J3</accession>
<feature type="compositionally biased region" description="Polar residues" evidence="13">
    <location>
        <begin position="96"/>
        <end position="116"/>
    </location>
</feature>
<dbReference type="AlphaFoldDB" id="A0ABD1D6J3"/>
<feature type="compositionally biased region" description="Basic and acidic residues" evidence="13">
    <location>
        <begin position="143"/>
        <end position="164"/>
    </location>
</feature>